<dbReference type="PANTHER" id="PTHR21092:SF0">
    <property type="entry name" value="NICASTRIN"/>
    <property type="match status" value="1"/>
</dbReference>
<dbReference type="EMBL" id="LXWW01000139">
    <property type="protein sequence ID" value="OAO15459.1"/>
    <property type="molecule type" value="Genomic_DNA"/>
</dbReference>
<feature type="signal peptide" evidence="11">
    <location>
        <begin position="1"/>
        <end position="19"/>
    </location>
</feature>
<evidence type="ECO:0000256" key="10">
    <source>
        <dbReference type="SAM" id="Phobius"/>
    </source>
</evidence>
<dbReference type="GO" id="GO:0005886">
    <property type="term" value="C:plasma membrane"/>
    <property type="evidence" value="ECO:0007669"/>
    <property type="project" value="UniProtKB-ARBA"/>
</dbReference>
<dbReference type="SUPFAM" id="SSF53187">
    <property type="entry name" value="Zn-dependent exopeptidases"/>
    <property type="match status" value="1"/>
</dbReference>
<keyword evidence="8 10" id="KW-0472">Membrane</keyword>
<dbReference type="Pfam" id="PF05450">
    <property type="entry name" value="Nicastrin"/>
    <property type="match status" value="1"/>
</dbReference>
<evidence type="ECO:0000256" key="6">
    <source>
        <dbReference type="ARBA" id="ARBA00022976"/>
    </source>
</evidence>
<keyword evidence="7 10" id="KW-1133">Transmembrane helix</keyword>
<evidence type="ECO:0000256" key="3">
    <source>
        <dbReference type="ARBA" id="ARBA00015303"/>
    </source>
</evidence>
<evidence type="ECO:0000256" key="8">
    <source>
        <dbReference type="ARBA" id="ARBA00023136"/>
    </source>
</evidence>
<organism evidence="13 14">
    <name type="scientific">Blastocystis sp. subtype 1 (strain ATCC 50177 / NandII)</name>
    <dbReference type="NCBI Taxonomy" id="478820"/>
    <lineage>
        <taxon>Eukaryota</taxon>
        <taxon>Sar</taxon>
        <taxon>Stramenopiles</taxon>
        <taxon>Bigyra</taxon>
        <taxon>Opalozoa</taxon>
        <taxon>Opalinata</taxon>
        <taxon>Blastocystidae</taxon>
        <taxon>Blastocystis</taxon>
    </lineage>
</organism>
<keyword evidence="5 11" id="KW-0732">Signal</keyword>
<evidence type="ECO:0000256" key="7">
    <source>
        <dbReference type="ARBA" id="ARBA00022989"/>
    </source>
</evidence>
<dbReference type="InterPro" id="IPR041084">
    <property type="entry name" value="Ncstrn_small"/>
</dbReference>
<evidence type="ECO:0000256" key="9">
    <source>
        <dbReference type="ARBA" id="ARBA00023180"/>
    </source>
</evidence>
<keyword evidence="9" id="KW-0325">Glycoprotein</keyword>
<protein>
    <recommendedName>
        <fullName evidence="3">Nicastrin</fullName>
    </recommendedName>
</protein>
<evidence type="ECO:0000256" key="11">
    <source>
        <dbReference type="SAM" id="SignalP"/>
    </source>
</evidence>
<dbReference type="GO" id="GO:0016485">
    <property type="term" value="P:protein processing"/>
    <property type="evidence" value="ECO:0007669"/>
    <property type="project" value="InterPro"/>
</dbReference>
<evidence type="ECO:0000256" key="4">
    <source>
        <dbReference type="ARBA" id="ARBA00022692"/>
    </source>
</evidence>
<proteinExistence type="inferred from homology"/>
<keyword evidence="14" id="KW-1185">Reference proteome</keyword>
<evidence type="ECO:0000259" key="12">
    <source>
        <dbReference type="Pfam" id="PF18266"/>
    </source>
</evidence>
<dbReference type="Gene3D" id="3.40.630.10">
    <property type="entry name" value="Zn peptidases"/>
    <property type="match status" value="1"/>
</dbReference>
<sequence length="669" mass="73289">MPTLFRCTLLLSLFILARGDPFFSSLISKSVQNHYCTRFYHRNGGVGCRTAINGTLGILLPYSVFTNNTSVFGPEYAHPTVFLVNSKELSSDLIQNLTRRSYTRGVLVVGSDMPTHPYSPIGVFPGGEGSPAANISLHRDYPWNPLGSGIANEDLPFVIAHVSDKQTIDMLKQRAAQNALHPDDHPYFVEMSDYMGPESMTSPRCLKQGHCVPIGGNSVWARAKNPAKRVTVVATALDATGEVYDGVTDALGAGVTLAVTLSAAKALAEVATRFPDTELVVAFFQGEAWGRVGSRRFVDELRSFRCVNPVNASSSPFNGAICASPLKLSLAFTELSLDAIERVIVLDHLFSFSNELFLHAEGDVPLPSVDTLIPIQMSSIMKLPPGIGESFFMAGVRNTQVLSGYDAHYESLYGTSFASLGEESIQSVQDIADSVSSFIASVLIGESTNVTVSAEYLQDLLHCLAIDGKCAIIEQSLGLKENEITNSLHGQPIDKYAGTYFEGRQPYLLINKKSKSVNYTGSPESISGVYFSPSLLESFVHNELSLSFHQNVTEQKCASWKDCKGMDNGYCIKGKCYASNAYFHDAFDTALIPMEPGVFKIDSNQTETPLFAEPYWGGYYGAEPYIHVYQVISPWTEWITLLAGVLITVVVWFVTKHFFKQYGEALKLD</sequence>
<feature type="transmembrane region" description="Helical" evidence="10">
    <location>
        <begin position="635"/>
        <end position="654"/>
    </location>
</feature>
<reference evidence="13 14" key="1">
    <citation type="submission" date="2016-05" db="EMBL/GenBank/DDBJ databases">
        <title>Nuclear genome of Blastocystis sp. subtype 1 NandII.</title>
        <authorList>
            <person name="Gentekaki E."/>
            <person name="Curtis B."/>
            <person name="Stairs C."/>
            <person name="Eme L."/>
            <person name="Herman E."/>
            <person name="Klimes V."/>
            <person name="Arias M.C."/>
            <person name="Elias M."/>
            <person name="Hilliou F."/>
            <person name="Klute M."/>
            <person name="Malik S.-B."/>
            <person name="Pightling A."/>
            <person name="Rachubinski R."/>
            <person name="Salas D."/>
            <person name="Schlacht A."/>
            <person name="Suga H."/>
            <person name="Archibald J."/>
            <person name="Ball S.G."/>
            <person name="Clark G."/>
            <person name="Dacks J."/>
            <person name="Van Der Giezen M."/>
            <person name="Tsaousis A."/>
            <person name="Roger A."/>
        </authorList>
    </citation>
    <scope>NUCLEOTIDE SEQUENCE [LARGE SCALE GENOMIC DNA]</scope>
    <source>
        <strain evidence="14">ATCC 50177 / NandII</strain>
    </source>
</reference>
<accession>A0A196SHL8</accession>
<gene>
    <name evidence="13" type="ORF">AV274_2798</name>
</gene>
<evidence type="ECO:0000313" key="13">
    <source>
        <dbReference type="EMBL" id="OAO15459.1"/>
    </source>
</evidence>
<keyword evidence="6" id="KW-0914">Notch signaling pathway</keyword>
<comment type="similarity">
    <text evidence="2">Belongs to the nicastrin family.</text>
</comment>
<keyword evidence="4 10" id="KW-0812">Transmembrane</keyword>
<evidence type="ECO:0000256" key="1">
    <source>
        <dbReference type="ARBA" id="ARBA00004479"/>
    </source>
</evidence>
<dbReference type="InterPro" id="IPR008710">
    <property type="entry name" value="Nicastrin"/>
</dbReference>
<dbReference type="PANTHER" id="PTHR21092">
    <property type="entry name" value="NICASTRIN"/>
    <property type="match status" value="1"/>
</dbReference>
<comment type="caution">
    <text evidence="13">The sequence shown here is derived from an EMBL/GenBank/DDBJ whole genome shotgun (WGS) entry which is preliminary data.</text>
</comment>
<evidence type="ECO:0000256" key="5">
    <source>
        <dbReference type="ARBA" id="ARBA00022729"/>
    </source>
</evidence>
<dbReference type="AlphaFoldDB" id="A0A196SHL8"/>
<dbReference type="STRING" id="478820.A0A196SHL8"/>
<dbReference type="GO" id="GO:0007219">
    <property type="term" value="P:Notch signaling pathway"/>
    <property type="evidence" value="ECO:0007669"/>
    <property type="project" value="UniProtKB-KW"/>
</dbReference>
<dbReference type="Pfam" id="PF18266">
    <property type="entry name" value="Ncstrn_small"/>
    <property type="match status" value="1"/>
</dbReference>
<comment type="subcellular location">
    <subcellularLocation>
        <location evidence="1">Membrane</location>
        <topology evidence="1">Single-pass type I membrane protein</topology>
    </subcellularLocation>
</comment>
<feature type="domain" description="Nicastrin small lobe" evidence="12">
    <location>
        <begin position="36"/>
        <end position="185"/>
    </location>
</feature>
<evidence type="ECO:0000313" key="14">
    <source>
        <dbReference type="Proteomes" id="UP000078348"/>
    </source>
</evidence>
<dbReference type="OrthoDB" id="10265862at2759"/>
<dbReference type="Proteomes" id="UP000078348">
    <property type="component" value="Unassembled WGS sequence"/>
</dbReference>
<feature type="chain" id="PRO_5008274627" description="Nicastrin" evidence="11">
    <location>
        <begin position="20"/>
        <end position="669"/>
    </location>
</feature>
<evidence type="ECO:0000256" key="2">
    <source>
        <dbReference type="ARBA" id="ARBA00007717"/>
    </source>
</evidence>
<name>A0A196SHL8_BLAHN</name>